<keyword evidence="3" id="KW-1185">Reference proteome</keyword>
<dbReference type="Gene3D" id="3.40.50.300">
    <property type="entry name" value="P-loop containing nucleotide triphosphate hydrolases"/>
    <property type="match status" value="1"/>
</dbReference>
<name>A0A084H4G4_METID</name>
<gene>
    <name evidence="2" type="ORF">GS18_0206105</name>
</gene>
<dbReference type="GO" id="GO:0000155">
    <property type="term" value="F:phosphorelay sensor kinase activity"/>
    <property type="evidence" value="ECO:0007669"/>
    <property type="project" value="InterPro"/>
</dbReference>
<dbReference type="AlphaFoldDB" id="A0A084H4G4"/>
<reference evidence="2 3" key="1">
    <citation type="journal article" date="2005" name="Int. J. Syst. Evol. Microbiol.">
        <title>Bacillus cibi sp. nov., isolated from jeotgal, a traditional Korean fermented seafood.</title>
        <authorList>
            <person name="Yoon J.H."/>
            <person name="Lee C.H."/>
            <person name="Oh T.K."/>
        </authorList>
    </citation>
    <scope>NUCLEOTIDE SEQUENCE [LARGE SCALE GENOMIC DNA]</scope>
    <source>
        <strain evidence="2 3">DSM 16189</strain>
    </source>
</reference>
<dbReference type="RefSeq" id="WP_029280914.1">
    <property type="nucleotide sequence ID" value="NZ_JNVC02000001.1"/>
</dbReference>
<feature type="domain" description="HPr kinase/phosphorylase C-terminal" evidence="1">
    <location>
        <begin position="118"/>
        <end position="168"/>
    </location>
</feature>
<dbReference type="EMBL" id="JNVC02000001">
    <property type="protein sequence ID" value="KEZ54476.1"/>
    <property type="molecule type" value="Genomic_DNA"/>
</dbReference>
<evidence type="ECO:0000313" key="2">
    <source>
        <dbReference type="EMBL" id="KEZ54476.1"/>
    </source>
</evidence>
<sequence>MYENNLANKYKAFGFSFSSDILFPELRDLVSLGGNQIDIEIRYADLFQEWSENGEIFNRYIFTKDNVMFRLPDLGIFLIKGGRQILVSPDKNASLDQIRLYVLGTCMGAVLLQRKILSLHGSAIEIDGSAYAIVGESGAGKSTLAASFIKEGYKLLSDDVIPVVLSENDLPVVIPSYPSQKLWENSIRDLGMDATLFKPIYNREKKYSIPVSNFSYKNVPLRGVFELTKTSSDNISLSKLSGLECFKTLTQHTYRNEFISKMCLNEWHFKTSSSFLTTIKLYKLSRPINRFSAEQLRSLIINTISKEINNDQYYENQYV</sequence>
<protein>
    <recommendedName>
        <fullName evidence="1">HPr kinase/phosphorylase C-terminal domain-containing protein</fullName>
    </recommendedName>
</protein>
<dbReference type="GO" id="GO:0006109">
    <property type="term" value="P:regulation of carbohydrate metabolic process"/>
    <property type="evidence" value="ECO:0007669"/>
    <property type="project" value="InterPro"/>
</dbReference>
<comment type="caution">
    <text evidence="2">The sequence shown here is derived from an EMBL/GenBank/DDBJ whole genome shotgun (WGS) entry which is preliminary data.</text>
</comment>
<accession>A0A084H4G4</accession>
<dbReference type="Proteomes" id="UP000028549">
    <property type="component" value="Unassembled WGS sequence"/>
</dbReference>
<dbReference type="InterPro" id="IPR027417">
    <property type="entry name" value="P-loop_NTPase"/>
</dbReference>
<dbReference type="GO" id="GO:0005524">
    <property type="term" value="F:ATP binding"/>
    <property type="evidence" value="ECO:0007669"/>
    <property type="project" value="InterPro"/>
</dbReference>
<dbReference type="Pfam" id="PF07475">
    <property type="entry name" value="Hpr_kinase_C"/>
    <property type="match status" value="1"/>
</dbReference>
<dbReference type="STRING" id="246786.GS18_0206105"/>
<dbReference type="OrthoDB" id="5430844at2"/>
<dbReference type="SUPFAM" id="SSF53795">
    <property type="entry name" value="PEP carboxykinase-like"/>
    <property type="match status" value="1"/>
</dbReference>
<proteinExistence type="predicted"/>
<dbReference type="InterPro" id="IPR011104">
    <property type="entry name" value="Hpr_kin/Pase_C"/>
</dbReference>
<evidence type="ECO:0000313" key="3">
    <source>
        <dbReference type="Proteomes" id="UP000028549"/>
    </source>
</evidence>
<organism evidence="2 3">
    <name type="scientific">Metabacillus indicus</name>
    <name type="common">Bacillus indicus</name>
    <dbReference type="NCBI Taxonomy" id="246786"/>
    <lineage>
        <taxon>Bacteria</taxon>
        <taxon>Bacillati</taxon>
        <taxon>Bacillota</taxon>
        <taxon>Bacilli</taxon>
        <taxon>Bacillales</taxon>
        <taxon>Bacillaceae</taxon>
        <taxon>Metabacillus</taxon>
    </lineage>
</organism>
<evidence type="ECO:0000259" key="1">
    <source>
        <dbReference type="Pfam" id="PF07475"/>
    </source>
</evidence>